<gene>
    <name evidence="4" type="ORF">DFR75_10619</name>
</gene>
<evidence type="ECO:0000256" key="2">
    <source>
        <dbReference type="SAM" id="Phobius"/>
    </source>
</evidence>
<feature type="transmembrane region" description="Helical" evidence="2">
    <location>
        <begin position="159"/>
        <end position="182"/>
    </location>
</feature>
<keyword evidence="2" id="KW-0812">Transmembrane</keyword>
<dbReference type="EMBL" id="SNXK01000006">
    <property type="protein sequence ID" value="TDP32235.1"/>
    <property type="molecule type" value="Genomic_DNA"/>
</dbReference>
<evidence type="ECO:0000256" key="1">
    <source>
        <dbReference type="SAM" id="MobiDB-lite"/>
    </source>
</evidence>
<feature type="domain" description="DUF8017" evidence="3">
    <location>
        <begin position="228"/>
        <end position="401"/>
    </location>
</feature>
<comment type="caution">
    <text evidence="4">The sequence shown here is derived from an EMBL/GenBank/DDBJ whole genome shotgun (WGS) entry which is preliminary data.</text>
</comment>
<accession>A0A4R6P4E6</accession>
<dbReference type="InterPro" id="IPR058330">
    <property type="entry name" value="DUF8017"/>
</dbReference>
<feature type="compositionally biased region" description="Polar residues" evidence="1">
    <location>
        <begin position="187"/>
        <end position="198"/>
    </location>
</feature>
<proteinExistence type="predicted"/>
<feature type="region of interest" description="Disordered" evidence="1">
    <location>
        <begin position="1"/>
        <end position="130"/>
    </location>
</feature>
<organism evidence="4 5">
    <name type="scientific">Nocardia ignorata</name>
    <dbReference type="NCBI Taxonomy" id="145285"/>
    <lineage>
        <taxon>Bacteria</taxon>
        <taxon>Bacillati</taxon>
        <taxon>Actinomycetota</taxon>
        <taxon>Actinomycetes</taxon>
        <taxon>Mycobacteriales</taxon>
        <taxon>Nocardiaceae</taxon>
        <taxon>Nocardia</taxon>
    </lineage>
</organism>
<name>A0A4R6P4E6_NOCIG</name>
<feature type="compositionally biased region" description="Low complexity" evidence="1">
    <location>
        <begin position="200"/>
        <end position="227"/>
    </location>
</feature>
<evidence type="ECO:0000313" key="4">
    <source>
        <dbReference type="EMBL" id="TDP32235.1"/>
    </source>
</evidence>
<dbReference type="RefSeq" id="WP_133734142.1">
    <property type="nucleotide sequence ID" value="NZ_SNXK01000006.1"/>
</dbReference>
<protein>
    <recommendedName>
        <fullName evidence="3">DUF8017 domain-containing protein</fullName>
    </recommendedName>
</protein>
<dbReference type="Proteomes" id="UP000295087">
    <property type="component" value="Unassembled WGS sequence"/>
</dbReference>
<dbReference type="AlphaFoldDB" id="A0A4R6P4E6"/>
<feature type="compositionally biased region" description="Pro residues" evidence="1">
    <location>
        <begin position="41"/>
        <end position="54"/>
    </location>
</feature>
<keyword evidence="2" id="KW-0472">Membrane</keyword>
<keyword evidence="2" id="KW-1133">Transmembrane helix</keyword>
<evidence type="ECO:0000259" key="3">
    <source>
        <dbReference type="Pfam" id="PF26056"/>
    </source>
</evidence>
<feature type="region of interest" description="Disordered" evidence="1">
    <location>
        <begin position="187"/>
        <end position="227"/>
    </location>
</feature>
<reference evidence="4 5" key="1">
    <citation type="submission" date="2019-03" db="EMBL/GenBank/DDBJ databases">
        <title>Genomic Encyclopedia of Type Strains, Phase IV (KMG-IV): sequencing the most valuable type-strain genomes for metagenomic binning, comparative biology and taxonomic classification.</title>
        <authorList>
            <person name="Goeker M."/>
        </authorList>
    </citation>
    <scope>NUCLEOTIDE SEQUENCE [LARGE SCALE GENOMIC DNA]</scope>
    <source>
        <strain evidence="4 5">DSM 44496</strain>
    </source>
</reference>
<keyword evidence="5" id="KW-1185">Reference proteome</keyword>
<sequence length="402" mass="40273">MSASDDPNLSGDPGAQPADPTAAWAPGGAGLPPTLRWDGSGPPPGLPDPTPWNPAGPQVWQDPGAQPNQAGPAAQASQGQWAAPGGQHWSAGQLPAQSQWGAPGFGVQPNPQWNHGAGQAGSWGQQPVQKYGEVPPLEHYGVQPYGQPIPGGPKSVGKAWVWVAAGAAALLLGGVVITAVALSGDEASSTAGTSTPSMVSALTTSPAPSSTKPKSTTPSPTGAAAGKTPLIEGYQVVAAPDRGAAYDVPPGWKVATETTIGGVGEPPGDTVIGKGYATDGRDYCPGSTRTMSLLTGSRQTDHAAAGAELGTKAARLAYGGATGTPHPAEPLTSIDGTTTGMFTETTGTVPTPGCAPTFAIYTYAFEGTKDGSFVMVMIADTGVPDAIDPATAKRIFSSIRAL</sequence>
<evidence type="ECO:0000313" key="5">
    <source>
        <dbReference type="Proteomes" id="UP000295087"/>
    </source>
</evidence>
<feature type="compositionally biased region" description="Low complexity" evidence="1">
    <location>
        <begin position="17"/>
        <end position="26"/>
    </location>
</feature>
<feature type="compositionally biased region" description="Low complexity" evidence="1">
    <location>
        <begin position="61"/>
        <end position="87"/>
    </location>
</feature>
<dbReference type="Pfam" id="PF26056">
    <property type="entry name" value="DUF8017"/>
    <property type="match status" value="1"/>
</dbReference>